<dbReference type="OrthoDB" id="9792284at2"/>
<name>A0A0D6MJE4_9PROT</name>
<evidence type="ECO:0000313" key="4">
    <source>
        <dbReference type="Proteomes" id="UP000032679"/>
    </source>
</evidence>
<accession>A0A0D6MJE4</accession>
<dbReference type="EMBL" id="BALE01000010">
    <property type="protein sequence ID" value="GAN53590.1"/>
    <property type="molecule type" value="Genomic_DNA"/>
</dbReference>
<dbReference type="GO" id="GO:0008233">
    <property type="term" value="F:peptidase activity"/>
    <property type="evidence" value="ECO:0007669"/>
    <property type="project" value="UniProtKB-KW"/>
</dbReference>
<keyword evidence="3" id="KW-0378">Hydrolase</keyword>
<protein>
    <submittedName>
        <fullName evidence="3">Protease protein</fullName>
    </submittedName>
</protein>
<dbReference type="AlphaFoldDB" id="A0A0D6MJE4"/>
<dbReference type="InterPro" id="IPR006286">
    <property type="entry name" value="C56_PfpI-like"/>
</dbReference>
<dbReference type="PANTHER" id="PTHR42733">
    <property type="entry name" value="DJ-1 PROTEIN"/>
    <property type="match status" value="1"/>
</dbReference>
<dbReference type="InterPro" id="IPR002818">
    <property type="entry name" value="DJ-1/PfpI"/>
</dbReference>
<organism evidence="3 4">
    <name type="scientific">Tanticharoenia sakaeratensis NBRC 103193</name>
    <dbReference type="NCBI Taxonomy" id="1231623"/>
    <lineage>
        <taxon>Bacteria</taxon>
        <taxon>Pseudomonadati</taxon>
        <taxon>Pseudomonadota</taxon>
        <taxon>Alphaproteobacteria</taxon>
        <taxon>Acetobacterales</taxon>
        <taxon>Acetobacteraceae</taxon>
        <taxon>Tanticharoenia</taxon>
    </lineage>
</organism>
<dbReference type="RefSeq" id="WP_048847671.1">
    <property type="nucleotide sequence ID" value="NZ_BALE01000010.1"/>
</dbReference>
<dbReference type="Gene3D" id="3.40.50.880">
    <property type="match status" value="1"/>
</dbReference>
<evidence type="ECO:0000313" key="3">
    <source>
        <dbReference type="EMBL" id="GAN53590.1"/>
    </source>
</evidence>
<sequence>MGKLDGKKVAVLATDGVEEIEYNEPVKALHAAGAQVTLVSIESGQIQAMNADVKPASRLEVGARARDLRSNGFAALVLPGGTTNPDKLRMDDDVVEFVKGFVSERKPIAAICHGAWTLINAGGVSGHTMTSWPSLRVDLENAGATWVDQEAVQHGTLLTSRNPHDLPAFCQALIPHVLGERAG</sequence>
<dbReference type="InterPro" id="IPR029062">
    <property type="entry name" value="Class_I_gatase-like"/>
</dbReference>
<dbReference type="STRING" id="1231623.Tasa_010_137"/>
<dbReference type="SUPFAM" id="SSF52317">
    <property type="entry name" value="Class I glutamine amidotransferase-like"/>
    <property type="match status" value="1"/>
</dbReference>
<keyword evidence="3" id="KW-0645">Protease</keyword>
<reference evidence="3 4" key="1">
    <citation type="submission" date="2012-10" db="EMBL/GenBank/DDBJ databases">
        <title>Genome sequencing of Tanticharoenia sakaeratensis NBRC 103193.</title>
        <authorList>
            <person name="Azuma Y."/>
            <person name="Hadano H."/>
            <person name="Hirakawa H."/>
            <person name="Matsushita K."/>
        </authorList>
    </citation>
    <scope>NUCLEOTIDE SEQUENCE [LARGE SCALE GENOMIC DNA]</scope>
    <source>
        <strain evidence="3 4">NBRC 103193</strain>
    </source>
</reference>
<evidence type="ECO:0000256" key="1">
    <source>
        <dbReference type="ARBA" id="ARBA00008542"/>
    </source>
</evidence>
<gene>
    <name evidence="3" type="ORF">Tasa_010_137</name>
</gene>
<dbReference type="PANTHER" id="PTHR42733:SF12">
    <property type="entry name" value="PROTEINASE"/>
    <property type="match status" value="1"/>
</dbReference>
<dbReference type="GO" id="GO:0006508">
    <property type="term" value="P:proteolysis"/>
    <property type="evidence" value="ECO:0007669"/>
    <property type="project" value="UniProtKB-KW"/>
</dbReference>
<keyword evidence="4" id="KW-1185">Reference proteome</keyword>
<comment type="similarity">
    <text evidence="1">Belongs to the peptidase C56 family.</text>
</comment>
<evidence type="ECO:0000259" key="2">
    <source>
        <dbReference type="Pfam" id="PF01965"/>
    </source>
</evidence>
<dbReference type="CDD" id="cd03134">
    <property type="entry name" value="GATase1_PfpI_like"/>
    <property type="match status" value="1"/>
</dbReference>
<dbReference type="PROSITE" id="PS51276">
    <property type="entry name" value="PEPTIDASE_C56_PFPI"/>
    <property type="match status" value="1"/>
</dbReference>
<feature type="domain" description="DJ-1/PfpI" evidence="2">
    <location>
        <begin position="7"/>
        <end position="174"/>
    </location>
</feature>
<dbReference type="NCBIfam" id="TIGR01382">
    <property type="entry name" value="PfpI"/>
    <property type="match status" value="1"/>
</dbReference>
<comment type="caution">
    <text evidence="3">The sequence shown here is derived from an EMBL/GenBank/DDBJ whole genome shotgun (WGS) entry which is preliminary data.</text>
</comment>
<proteinExistence type="inferred from homology"/>
<dbReference type="Pfam" id="PF01965">
    <property type="entry name" value="DJ-1_PfpI"/>
    <property type="match status" value="1"/>
</dbReference>
<dbReference type="Proteomes" id="UP000032679">
    <property type="component" value="Unassembled WGS sequence"/>
</dbReference>